<dbReference type="AlphaFoldDB" id="A0A9P1EJ93"/>
<evidence type="ECO:0000313" key="1">
    <source>
        <dbReference type="EMBL" id="CAH9110821.1"/>
    </source>
</evidence>
<accession>A0A9P1EJ93</accession>
<protein>
    <submittedName>
        <fullName evidence="1">Uncharacterized protein</fullName>
    </submittedName>
</protein>
<reference evidence="1" key="1">
    <citation type="submission" date="2022-07" db="EMBL/GenBank/DDBJ databases">
        <authorList>
            <person name="Macas J."/>
            <person name="Novak P."/>
            <person name="Neumann P."/>
        </authorList>
    </citation>
    <scope>NUCLEOTIDE SEQUENCE</scope>
</reference>
<dbReference type="Proteomes" id="UP001152484">
    <property type="component" value="Unassembled WGS sequence"/>
</dbReference>
<evidence type="ECO:0000313" key="2">
    <source>
        <dbReference type="Proteomes" id="UP001152484"/>
    </source>
</evidence>
<proteinExistence type="predicted"/>
<organism evidence="1 2">
    <name type="scientific">Cuscuta europaea</name>
    <name type="common">European dodder</name>
    <dbReference type="NCBI Taxonomy" id="41803"/>
    <lineage>
        <taxon>Eukaryota</taxon>
        <taxon>Viridiplantae</taxon>
        <taxon>Streptophyta</taxon>
        <taxon>Embryophyta</taxon>
        <taxon>Tracheophyta</taxon>
        <taxon>Spermatophyta</taxon>
        <taxon>Magnoliopsida</taxon>
        <taxon>eudicotyledons</taxon>
        <taxon>Gunneridae</taxon>
        <taxon>Pentapetalae</taxon>
        <taxon>asterids</taxon>
        <taxon>lamiids</taxon>
        <taxon>Solanales</taxon>
        <taxon>Convolvulaceae</taxon>
        <taxon>Cuscuteae</taxon>
        <taxon>Cuscuta</taxon>
        <taxon>Cuscuta subgen. Cuscuta</taxon>
    </lineage>
</organism>
<comment type="caution">
    <text evidence="1">The sequence shown here is derived from an EMBL/GenBank/DDBJ whole genome shotgun (WGS) entry which is preliminary data.</text>
</comment>
<name>A0A9P1EJ93_CUSEU</name>
<dbReference type="EMBL" id="CAMAPE010000054">
    <property type="protein sequence ID" value="CAH9110821.1"/>
    <property type="molecule type" value="Genomic_DNA"/>
</dbReference>
<keyword evidence="2" id="KW-1185">Reference proteome</keyword>
<sequence length="105" mass="12116">MSIIIIKTLFILGKSFLYTYVHQKSTFINTPKFFYIKIHSKVILGIKSQNISPIFLKFVVTPNSTHSKFTLNHRMHNKHIIRANNFGLTKKLTLSPDAPNSLPQF</sequence>
<gene>
    <name evidence="1" type="ORF">CEURO_LOCUS18972</name>
</gene>